<keyword evidence="1" id="KW-0812">Transmembrane</keyword>
<dbReference type="AlphaFoldDB" id="A0A0W7Z2F3"/>
<sequence length="153" mass="17768">MLFGQLIILLLRIFDYSGLRPVIDWVSSVVPPVDSIRYSVKVMDNDLARAHHALMWLFSPFLIIAMLFSPVRQGEKEWFLRTSSPFKMAFIIFLVLLMTAFIFYSEFPSSPRQTLGLERFTIGFAFVSSFYSSFIALPFRCVKLILTDIMEYL</sequence>
<keyword evidence="3" id="KW-1185">Reference proteome</keyword>
<dbReference type="EMBL" id="LPXH01000021">
    <property type="protein sequence ID" value="KUF41613.1"/>
    <property type="molecule type" value="Genomic_DNA"/>
</dbReference>
<protein>
    <submittedName>
        <fullName evidence="2">Uncharacterized protein</fullName>
    </submittedName>
</protein>
<organism evidence="2 3">
    <name type="scientific">Comamonas kerstersii</name>
    <dbReference type="NCBI Taxonomy" id="225992"/>
    <lineage>
        <taxon>Bacteria</taxon>
        <taxon>Pseudomonadati</taxon>
        <taxon>Pseudomonadota</taxon>
        <taxon>Betaproteobacteria</taxon>
        <taxon>Burkholderiales</taxon>
        <taxon>Comamonadaceae</taxon>
        <taxon>Comamonas</taxon>
    </lineage>
</organism>
<name>A0A0W7Z2F3_9BURK</name>
<proteinExistence type="predicted"/>
<keyword evidence="1" id="KW-0472">Membrane</keyword>
<accession>A0A0W7Z2F3</accession>
<evidence type="ECO:0000256" key="1">
    <source>
        <dbReference type="SAM" id="Phobius"/>
    </source>
</evidence>
<keyword evidence="1" id="KW-1133">Transmembrane helix</keyword>
<comment type="caution">
    <text evidence="2">The sequence shown here is derived from an EMBL/GenBank/DDBJ whole genome shotgun (WGS) entry which is preliminary data.</text>
</comment>
<feature type="transmembrane region" description="Helical" evidence="1">
    <location>
        <begin position="119"/>
        <end position="139"/>
    </location>
</feature>
<dbReference type="Proteomes" id="UP000053300">
    <property type="component" value="Unassembled WGS sequence"/>
</dbReference>
<gene>
    <name evidence="2" type="ORF">AS359_08525</name>
</gene>
<feature type="transmembrane region" description="Helical" evidence="1">
    <location>
        <begin position="50"/>
        <end position="68"/>
    </location>
</feature>
<feature type="transmembrane region" description="Helical" evidence="1">
    <location>
        <begin position="88"/>
        <end position="107"/>
    </location>
</feature>
<evidence type="ECO:0000313" key="2">
    <source>
        <dbReference type="EMBL" id="KUF41613.1"/>
    </source>
</evidence>
<evidence type="ECO:0000313" key="3">
    <source>
        <dbReference type="Proteomes" id="UP000053300"/>
    </source>
</evidence>
<reference evidence="2 3" key="1">
    <citation type="submission" date="2015-12" db="EMBL/GenBank/DDBJ databases">
        <title>Complete genome sequence of a multi-drug resistant strain Acidovorax sp. 12322-1.</title>
        <authorList>
            <person name="Ming D."/>
            <person name="Wang M."/>
            <person name="Hu S."/>
            <person name="Zhou Y."/>
            <person name="Jiang T."/>
        </authorList>
    </citation>
    <scope>NUCLEOTIDE SEQUENCE [LARGE SCALE GENOMIC DNA]</scope>
    <source>
        <strain evidence="2 3">12322-1</strain>
    </source>
</reference>